<dbReference type="InterPro" id="IPR051561">
    <property type="entry name" value="FRAS1_ECM"/>
</dbReference>
<evidence type="ECO:0000313" key="1">
    <source>
        <dbReference type="EMBL" id="KAF8569864.1"/>
    </source>
</evidence>
<keyword evidence="2" id="KW-1185">Reference proteome</keyword>
<comment type="caution">
    <text evidence="1">The sequence shown here is derived from an EMBL/GenBank/DDBJ whole genome shotgun (WGS) entry which is preliminary data.</text>
</comment>
<evidence type="ECO:0000313" key="2">
    <source>
        <dbReference type="Proteomes" id="UP000699462"/>
    </source>
</evidence>
<name>A0A8T0DRZ3_9TREM</name>
<dbReference type="PANTHER" id="PTHR45739:SF12">
    <property type="entry name" value="CHONDROITIN SULFATE PROTEOGLYCAN 4-LIKE ISOFORM X2"/>
    <property type="match status" value="1"/>
</dbReference>
<dbReference type="Proteomes" id="UP000699462">
    <property type="component" value="Unassembled WGS sequence"/>
</dbReference>
<dbReference type="EMBL" id="JTDF01001548">
    <property type="protein sequence ID" value="KAF8569864.1"/>
    <property type="molecule type" value="Genomic_DNA"/>
</dbReference>
<reference evidence="1 2" key="1">
    <citation type="submission" date="2019-07" db="EMBL/GenBank/DDBJ databases">
        <title>Annotation for the trematode Paragonimus westermani.</title>
        <authorList>
            <person name="Choi Y.-J."/>
        </authorList>
    </citation>
    <scope>NUCLEOTIDE SEQUENCE [LARGE SCALE GENOMIC DNA]</scope>
    <source>
        <strain evidence="1">180907_Pwestermani</strain>
    </source>
</reference>
<dbReference type="AlphaFoldDB" id="A0A8T0DRZ3"/>
<dbReference type="GO" id="GO:0009653">
    <property type="term" value="P:anatomical structure morphogenesis"/>
    <property type="evidence" value="ECO:0007669"/>
    <property type="project" value="TreeGrafter"/>
</dbReference>
<sequence>MVCGQPLQRSSVARPERPVDVVCLQPSKRITNNTHRMDQSVTISELLESISRNCKCIQMQSKLDQSDLQKRSINLWIARKINQLIRLKRNSSSVPEEALWQPGSQFIPTYTLPVIPNIPIRAVLLSPSYLIPNIGSIRIYDEEAFRLYKFHIVKAAFGVFQTMPDLAEGYQTEKEWSSVEQFTGDQVIKQLVRYLGTRMQPEHLETRFEDHIHITCIKSEKNTSESIRLILPIVYERILIQLDRNEKLVISVPTYGSHQPGTAQLPVDRIHCINTQLLHVGVSPTEADVRTYFTLTSVPKHGHLFLKGEAIRRLGSRNTRTYLGVNSQFTQQDVVDHRLFYIFRRVIDENVTSYSPFTVNDHFEFRIRVPGAQLRTIHQFTIIINYKLSLKQSLTGKPWSIQVMNKSANVLEGTEQELNLRVRYDEETTCEQQSGMIYFRVLSLPKYGTLKHKPQNSESDLSLINSSYSYPIRFIRENILFYVHGGGETLDDHFDFELFCGIPALEQTVSPFGEMYSVQILEMLITDTFQLKIIPVNDNPPIIEVSDIQAHFNSTILLPTDWLTVKDTDKSDSAANPVDFKITWHPTLAYERVDFDYPEPGYFVDTYTGSRLQSFTQRDVLNGKVSFQHRGAPKCSLEMFVTDGVHVTGRTIVINVIRPTVRVLIPSLRITHRNKYVPLFFEVLLNIHTAPQDLSIELIQPPCHGILVRRNSTRPLRHFTYEEVLRYFIFYQPIHSASEHGLYTEVNELMRWRAICSRSPDTKSTDKINLLLNLKSTINIWREAVEVNVDINEFPLQVRRFKDMNTSSSVRMPELQTMDVHEAYLKERLSVGIGNYVFLESITTKHLLDLETVRPILFQLTSRPQFGILRISTPSFTLDSISHFEFTDVLAKRISYYQNDMAQLSELKLIHAEKRVLAEDCFQVSLVAMEHSLTDMEEDNEISTIFPQTICVNILQNELPIKVHEVVVREHEQFSLTDTRIQPKLQDDNVPIRHDEPFTDPFVLHLKDGQGQLLKSHLDAAVSFIEVYAPGQIKKANPYLAYIVKKQPDHGSVVSKRLNRTVDLFSSIDLARRDIFYWNFEGSRHREDKLELLAVNVDGKQAATSFVNVKFTVEPNLQGIYLTRRRPMKLIYGWSVILDPACLKAEAGYTQQQSE</sequence>
<dbReference type="OrthoDB" id="430044at2759"/>
<gene>
    <name evidence="1" type="ORF">P879_02926</name>
</gene>
<dbReference type="PANTHER" id="PTHR45739">
    <property type="entry name" value="MATRIX PROTEIN, PUTATIVE-RELATED"/>
    <property type="match status" value="1"/>
</dbReference>
<proteinExistence type="predicted"/>
<protein>
    <submittedName>
        <fullName evidence="1">Uncharacterized protein</fullName>
    </submittedName>
</protein>
<accession>A0A8T0DRZ3</accession>
<dbReference type="Pfam" id="PF16184">
    <property type="entry name" value="Cadherin_3"/>
    <property type="match status" value="1"/>
</dbReference>
<organism evidence="1 2">
    <name type="scientific">Paragonimus westermani</name>
    <dbReference type="NCBI Taxonomy" id="34504"/>
    <lineage>
        <taxon>Eukaryota</taxon>
        <taxon>Metazoa</taxon>
        <taxon>Spiralia</taxon>
        <taxon>Lophotrochozoa</taxon>
        <taxon>Platyhelminthes</taxon>
        <taxon>Trematoda</taxon>
        <taxon>Digenea</taxon>
        <taxon>Plagiorchiida</taxon>
        <taxon>Troglotremata</taxon>
        <taxon>Troglotrematidae</taxon>
        <taxon>Paragonimus</taxon>
    </lineage>
</organism>